<dbReference type="EMBL" id="LGTO01000007">
    <property type="protein sequence ID" value="KNE20322.1"/>
    <property type="molecule type" value="Genomic_DNA"/>
</dbReference>
<comment type="caution">
    <text evidence="6">The sequence shown here is derived from an EMBL/GenBank/DDBJ whole genome shotgun (WGS) entry which is preliminary data.</text>
</comment>
<organism evidence="6 7">
    <name type="scientific">Virgibacillus pantothenticus</name>
    <dbReference type="NCBI Taxonomy" id="1473"/>
    <lineage>
        <taxon>Bacteria</taxon>
        <taxon>Bacillati</taxon>
        <taxon>Bacillota</taxon>
        <taxon>Bacilli</taxon>
        <taxon>Bacillales</taxon>
        <taxon>Bacillaceae</taxon>
        <taxon>Virgibacillus</taxon>
    </lineage>
</organism>
<dbReference type="Proteomes" id="UP000036780">
    <property type="component" value="Unassembled WGS sequence"/>
</dbReference>
<sequence>MSDNQSMEEKEMNLTGHLSELRNRIIVTAIFFILFFIGGLVFSKEIYIFFQNDIPFKLTVISPGEIIWIHFTLAAVVAIVGTLPIFALQVWLFVKPGLTQKEQKATIAYIPAVFFLFIGGLVFGYFMFIKLILPFLLSLNDGMFNQMFTVDKYFRFLLRVTLPFAVLFEVPVIAMFLTALGVLTPQFMRRTRKYAYFILVIISTIVTPPDFIVQLVVAVPLILLYEISINLAAFVYRKKQRKHEAFMSESES</sequence>
<keyword evidence="5" id="KW-0813">Transport</keyword>
<dbReference type="GeneID" id="66870526"/>
<name>A0A0L0QP11_VIRPA</name>
<dbReference type="OrthoDB" id="9777044at2"/>
<keyword evidence="2 5" id="KW-0812">Transmembrane</keyword>
<dbReference type="AlphaFoldDB" id="A0A0L0QP11"/>
<evidence type="ECO:0000256" key="4">
    <source>
        <dbReference type="ARBA" id="ARBA00023136"/>
    </source>
</evidence>
<dbReference type="PATRIC" id="fig|1473.5.peg.2383"/>
<keyword evidence="5" id="KW-0811">Translocation</keyword>
<keyword evidence="4 5" id="KW-0472">Membrane</keyword>
<dbReference type="GO" id="GO:0065002">
    <property type="term" value="P:intracellular protein transmembrane transport"/>
    <property type="evidence" value="ECO:0007669"/>
    <property type="project" value="TreeGrafter"/>
</dbReference>
<comment type="similarity">
    <text evidence="5">Belongs to the TatC family.</text>
</comment>
<dbReference type="Pfam" id="PF00902">
    <property type="entry name" value="TatC"/>
    <property type="match status" value="1"/>
</dbReference>
<dbReference type="GO" id="GO:0043953">
    <property type="term" value="P:protein transport by the Tat complex"/>
    <property type="evidence" value="ECO:0007669"/>
    <property type="project" value="UniProtKB-UniRule"/>
</dbReference>
<feature type="transmembrane region" description="Helical" evidence="5">
    <location>
        <begin position="156"/>
        <end position="182"/>
    </location>
</feature>
<evidence type="ECO:0000313" key="6">
    <source>
        <dbReference type="EMBL" id="KNE20322.1"/>
    </source>
</evidence>
<feature type="transmembrane region" description="Helical" evidence="5">
    <location>
        <begin position="194"/>
        <end position="212"/>
    </location>
</feature>
<evidence type="ECO:0000256" key="1">
    <source>
        <dbReference type="ARBA" id="ARBA00004141"/>
    </source>
</evidence>
<dbReference type="GO" id="GO:0033281">
    <property type="term" value="C:TAT protein transport complex"/>
    <property type="evidence" value="ECO:0007669"/>
    <property type="project" value="UniProtKB-UniRule"/>
</dbReference>
<evidence type="ECO:0000256" key="3">
    <source>
        <dbReference type="ARBA" id="ARBA00022989"/>
    </source>
</evidence>
<feature type="transmembrane region" description="Helical" evidence="5">
    <location>
        <begin position="106"/>
        <end position="136"/>
    </location>
</feature>
<comment type="function">
    <text evidence="5">Part of the twin-arginine translocation (Tat) system that transports large folded proteins containing a characteristic twin-arginine motif in their signal peptide across membranes.</text>
</comment>
<evidence type="ECO:0000313" key="7">
    <source>
        <dbReference type="Proteomes" id="UP000036780"/>
    </source>
</evidence>
<keyword evidence="3 5" id="KW-1133">Transmembrane helix</keyword>
<dbReference type="RefSeq" id="WP_050352895.1">
    <property type="nucleotide sequence ID" value="NZ_BOSN01000001.1"/>
</dbReference>
<protein>
    <recommendedName>
        <fullName evidence="5">Sec-independent protein translocase protein TatC</fullName>
    </recommendedName>
</protein>
<dbReference type="HAMAP" id="MF_00902">
    <property type="entry name" value="TatC"/>
    <property type="match status" value="1"/>
</dbReference>
<keyword evidence="5" id="KW-0653">Protein transport</keyword>
<dbReference type="GO" id="GO:0009977">
    <property type="term" value="F:proton motive force dependent protein transmembrane transporter activity"/>
    <property type="evidence" value="ECO:0007669"/>
    <property type="project" value="TreeGrafter"/>
</dbReference>
<reference evidence="7" key="1">
    <citation type="submission" date="2015-07" db="EMBL/GenBank/DDBJ databases">
        <title>Fjat-10053 dsm26.</title>
        <authorList>
            <person name="Liu B."/>
            <person name="Wang J."/>
            <person name="Zhu Y."/>
            <person name="Liu G."/>
            <person name="Chen Q."/>
            <person name="Chen Z."/>
            <person name="Lan J."/>
            <person name="Che J."/>
            <person name="Ge C."/>
            <person name="Shi H."/>
            <person name="Pan Z."/>
            <person name="Liu X."/>
        </authorList>
    </citation>
    <scope>NUCLEOTIDE SEQUENCE [LARGE SCALE GENOMIC DNA]</scope>
    <source>
        <strain evidence="7">DSM 26</strain>
    </source>
</reference>
<feature type="transmembrane region" description="Helical" evidence="5">
    <location>
        <begin position="21"/>
        <end position="42"/>
    </location>
</feature>
<gene>
    <name evidence="5" type="primary">tatC</name>
    <name evidence="6" type="ORF">AFK71_18255</name>
</gene>
<proteinExistence type="inferred from homology"/>
<dbReference type="PANTHER" id="PTHR30371:SF4">
    <property type="entry name" value="SEC-INDEPENDENT PROTEIN TRANSLOCASE PROTEIN TATCD"/>
    <property type="match status" value="1"/>
</dbReference>
<feature type="transmembrane region" description="Helical" evidence="5">
    <location>
        <begin position="218"/>
        <end position="236"/>
    </location>
</feature>
<accession>A0A0L0QP11</accession>
<dbReference type="InterPro" id="IPR002033">
    <property type="entry name" value="TatC"/>
</dbReference>
<evidence type="ECO:0000256" key="2">
    <source>
        <dbReference type="ARBA" id="ARBA00022692"/>
    </source>
</evidence>
<dbReference type="NCBIfam" id="TIGR00945">
    <property type="entry name" value="tatC"/>
    <property type="match status" value="1"/>
</dbReference>
<dbReference type="PANTHER" id="PTHR30371">
    <property type="entry name" value="SEC-INDEPENDENT PROTEIN TRANSLOCASE PROTEIN TATC"/>
    <property type="match status" value="1"/>
</dbReference>
<evidence type="ECO:0000256" key="5">
    <source>
        <dbReference type="HAMAP-Rule" id="MF_00902"/>
    </source>
</evidence>
<comment type="subcellular location">
    <subcellularLocation>
        <location evidence="5">Cell membrane</location>
        <topology evidence="5">Multi-pass membrane protein</topology>
    </subcellularLocation>
    <subcellularLocation>
        <location evidence="1">Membrane</location>
        <topology evidence="1">Multi-pass membrane protein</topology>
    </subcellularLocation>
</comment>
<keyword evidence="5" id="KW-1003">Cell membrane</keyword>
<dbReference type="PRINTS" id="PR01840">
    <property type="entry name" value="TATCFAMILY"/>
</dbReference>
<feature type="transmembrane region" description="Helical" evidence="5">
    <location>
        <begin position="66"/>
        <end position="94"/>
    </location>
</feature>
<dbReference type="PROSITE" id="PS01218">
    <property type="entry name" value="TATC"/>
    <property type="match status" value="1"/>
</dbReference>
<dbReference type="InterPro" id="IPR019820">
    <property type="entry name" value="Sec-indep_translocase_CS"/>
</dbReference>
<comment type="subunit">
    <text evidence="5">Forms a complex with TatA.</text>
</comment>
<keyword evidence="7" id="KW-1185">Reference proteome</keyword>